<dbReference type="Gene3D" id="2.40.30.10">
    <property type="entry name" value="Translation factors"/>
    <property type="match status" value="1"/>
</dbReference>
<dbReference type="GO" id="GO:0005829">
    <property type="term" value="C:cytosol"/>
    <property type="evidence" value="ECO:0007669"/>
    <property type="project" value="TreeGrafter"/>
</dbReference>
<keyword evidence="6" id="KW-0521">NADP</keyword>
<protein>
    <recommendedName>
        <fullName evidence="12">NADPH--cytochrome P450 reductase</fullName>
    </recommendedName>
</protein>
<feature type="domain" description="FAD-binding FR-type" evidence="9">
    <location>
        <begin position="286"/>
        <end position="537"/>
    </location>
</feature>
<dbReference type="GO" id="GO:0010181">
    <property type="term" value="F:FMN binding"/>
    <property type="evidence" value="ECO:0007669"/>
    <property type="project" value="InterPro"/>
</dbReference>
<dbReference type="InterPro" id="IPR029039">
    <property type="entry name" value="Flavoprotein-like_sf"/>
</dbReference>
<dbReference type="Pfam" id="PF00258">
    <property type="entry name" value="Flavodoxin_1"/>
    <property type="match status" value="1"/>
</dbReference>
<dbReference type="PROSITE" id="PS51384">
    <property type="entry name" value="FAD_FR"/>
    <property type="match status" value="1"/>
</dbReference>
<evidence type="ECO:0000259" key="9">
    <source>
        <dbReference type="PROSITE" id="PS51384"/>
    </source>
</evidence>
<dbReference type="EMBL" id="NKUJ01000034">
    <property type="protein sequence ID" value="RMJ17329.1"/>
    <property type="molecule type" value="Genomic_DNA"/>
</dbReference>
<keyword evidence="7" id="KW-0560">Oxidoreductase</keyword>
<organism evidence="10 11">
    <name type="scientific">Fusarium kuroshium</name>
    <dbReference type="NCBI Taxonomy" id="2010991"/>
    <lineage>
        <taxon>Eukaryota</taxon>
        <taxon>Fungi</taxon>
        <taxon>Dikarya</taxon>
        <taxon>Ascomycota</taxon>
        <taxon>Pezizomycotina</taxon>
        <taxon>Sordariomycetes</taxon>
        <taxon>Hypocreomycetidae</taxon>
        <taxon>Hypocreales</taxon>
        <taxon>Nectriaceae</taxon>
        <taxon>Fusarium</taxon>
        <taxon>Fusarium solani species complex</taxon>
    </lineage>
</organism>
<feature type="domain" description="Flavodoxin-like" evidence="8">
    <location>
        <begin position="90"/>
        <end position="235"/>
    </location>
</feature>
<dbReference type="Gene3D" id="3.40.50.360">
    <property type="match status" value="1"/>
</dbReference>
<evidence type="ECO:0000256" key="1">
    <source>
        <dbReference type="ARBA" id="ARBA00001917"/>
    </source>
</evidence>
<evidence type="ECO:0000313" key="10">
    <source>
        <dbReference type="EMBL" id="RMJ17329.1"/>
    </source>
</evidence>
<dbReference type="InterPro" id="IPR008254">
    <property type="entry name" value="Flavodoxin/NO_synth"/>
</dbReference>
<name>A0A3M2SID2_9HYPO</name>
<dbReference type="SUPFAM" id="SSF52218">
    <property type="entry name" value="Flavoproteins"/>
    <property type="match status" value="1"/>
</dbReference>
<evidence type="ECO:0000259" key="8">
    <source>
        <dbReference type="PROSITE" id="PS50902"/>
    </source>
</evidence>
<dbReference type="SUPFAM" id="SSF63380">
    <property type="entry name" value="Riboflavin synthase domain-like"/>
    <property type="match status" value="1"/>
</dbReference>
<dbReference type="InterPro" id="IPR017927">
    <property type="entry name" value="FAD-bd_FR_type"/>
</dbReference>
<dbReference type="Gene3D" id="1.20.990.10">
    <property type="entry name" value="NADPH-cytochrome p450 Reductase, Chain A, domain 3"/>
    <property type="match status" value="1"/>
</dbReference>
<dbReference type="GO" id="GO:0050660">
    <property type="term" value="F:flavin adenine dinucleotide binding"/>
    <property type="evidence" value="ECO:0007669"/>
    <property type="project" value="TreeGrafter"/>
</dbReference>
<dbReference type="PANTHER" id="PTHR19384:SF108">
    <property type="entry name" value="NADPH--CYTOCHROME P450 REDUCTASE"/>
    <property type="match status" value="1"/>
</dbReference>
<keyword evidence="5" id="KW-0274">FAD</keyword>
<comment type="cofactor">
    <cofactor evidence="2">
        <name>FAD</name>
        <dbReference type="ChEBI" id="CHEBI:57692"/>
    </cofactor>
</comment>
<keyword evidence="4" id="KW-0288">FMN</keyword>
<dbReference type="PRINTS" id="PR00371">
    <property type="entry name" value="FPNCR"/>
</dbReference>
<dbReference type="InterPro" id="IPR039261">
    <property type="entry name" value="FNR_nucleotide-bd"/>
</dbReference>
<evidence type="ECO:0000313" key="11">
    <source>
        <dbReference type="Proteomes" id="UP000277212"/>
    </source>
</evidence>
<dbReference type="InterPro" id="IPR017938">
    <property type="entry name" value="Riboflavin_synthase-like_b-brl"/>
</dbReference>
<dbReference type="GO" id="GO:0003958">
    <property type="term" value="F:NADPH-hemoprotein reductase activity"/>
    <property type="evidence" value="ECO:0007669"/>
    <property type="project" value="TreeGrafter"/>
</dbReference>
<dbReference type="PROSITE" id="PS50902">
    <property type="entry name" value="FLAVODOXIN_LIKE"/>
    <property type="match status" value="1"/>
</dbReference>
<evidence type="ECO:0000256" key="7">
    <source>
        <dbReference type="ARBA" id="ARBA00023002"/>
    </source>
</evidence>
<sequence length="694" mass="76473">MATFSSNTTQVLTDALESLSKNLSHDDYILLPLVILGTAFVINKGSIFPKKDPLYHMWFQRPQAAHGSGVETTKRSRNVADLIKDANADLVIFWGSQSGTAEGFAHRLAREAHQRYKLTAVVADLSDYDAESISLILNTTLAIFIMSTYGEGDPSDNAQDFVTWTHSAFSVSLNHLKFAAFGCGNSNYRYFNKTIDEVVTALVKFGATPLVPTGKGNEATRTTEEDFMDWKEKLLSTLSTDRGLTEVEAAYEPEVEVVKGETIPHEELHLGIPFHKTASKAGATNSDIVSVSVIGRTELAQYAEQDRSCIEVKVDLTPHAQVKYKTGDHIAVWAENSPEEVDSLIRMMGLEEKRSNPIRINAKSGYDDPKVPSSTTIEALFRHYLEICSPVPRETVLSLARVAPSSMVKKELQAISKDRETYSAFLSTNYLTFSRLLAYASSFDSSISWTDLPLSFVIDSLQPMQPRLYSISSSRITSPHQVTLTVSIKPSTVVGRPDILIPGITSSFLSRTAPSDGGAATESTLQIQIRPSTFKLPINALTPLVMVAAGTGIAPFRAFVQERARLASIGREVGKMVLFFGCQNESDYLYSQEFQEASSGPLSGKLELVTAFSRAGGKKTYVQDKVLQRQEEVLGLLQDQDAAFYICGAATMAKDVGDVLSEAIKQKNGWSDSRVESWRAEKKKGNRWFEDVWS</sequence>
<accession>A0A3M2SID2</accession>
<evidence type="ECO:0000256" key="4">
    <source>
        <dbReference type="ARBA" id="ARBA00022643"/>
    </source>
</evidence>
<dbReference type="Pfam" id="PF00667">
    <property type="entry name" value="FAD_binding_1"/>
    <property type="match status" value="1"/>
</dbReference>
<dbReference type="InterPro" id="IPR023173">
    <property type="entry name" value="NADPH_Cyt_P450_Rdtase_alpha"/>
</dbReference>
<dbReference type="InterPro" id="IPR003097">
    <property type="entry name" value="CysJ-like_FAD-binding"/>
</dbReference>
<dbReference type="OrthoDB" id="1856718at2759"/>
<dbReference type="Proteomes" id="UP000277212">
    <property type="component" value="Unassembled WGS sequence"/>
</dbReference>
<dbReference type="SUPFAM" id="SSF52343">
    <property type="entry name" value="Ferredoxin reductase-like, C-terminal NADP-linked domain"/>
    <property type="match status" value="1"/>
</dbReference>
<comment type="cofactor">
    <cofactor evidence="1">
        <name>FMN</name>
        <dbReference type="ChEBI" id="CHEBI:58210"/>
    </cofactor>
</comment>
<keyword evidence="11" id="KW-1185">Reference proteome</keyword>
<dbReference type="InterPro" id="IPR001433">
    <property type="entry name" value="OxRdtase_FAD/NAD-bd"/>
</dbReference>
<dbReference type="Gene3D" id="3.40.50.80">
    <property type="entry name" value="Nucleotide-binding domain of ferredoxin-NADP reductase (FNR) module"/>
    <property type="match status" value="1"/>
</dbReference>
<dbReference type="AlphaFoldDB" id="A0A3M2SID2"/>
<dbReference type="STRING" id="2010991.A0A3M2SID2"/>
<reference evidence="10 11" key="1">
    <citation type="submission" date="2017-06" db="EMBL/GenBank/DDBJ databases">
        <title>Comparative genomic analysis of Ambrosia Fusariam Clade fungi.</title>
        <authorList>
            <person name="Stajich J.E."/>
            <person name="Carrillo J."/>
            <person name="Kijimoto T."/>
            <person name="Eskalen A."/>
            <person name="O'Donnell K."/>
            <person name="Kasson M."/>
        </authorList>
    </citation>
    <scope>NUCLEOTIDE SEQUENCE [LARGE SCALE GENOMIC DNA]</scope>
    <source>
        <strain evidence="10">UCR3666</strain>
    </source>
</reference>
<dbReference type="PRINTS" id="PR00369">
    <property type="entry name" value="FLAVODOXIN"/>
</dbReference>
<comment type="caution">
    <text evidence="10">The sequence shown here is derived from an EMBL/GenBank/DDBJ whole genome shotgun (WGS) entry which is preliminary data.</text>
</comment>
<dbReference type="InterPro" id="IPR001709">
    <property type="entry name" value="Flavoprot_Pyr_Nucl_cyt_Rdtase"/>
</dbReference>
<evidence type="ECO:0000256" key="5">
    <source>
        <dbReference type="ARBA" id="ARBA00022827"/>
    </source>
</evidence>
<evidence type="ECO:0000256" key="3">
    <source>
        <dbReference type="ARBA" id="ARBA00022630"/>
    </source>
</evidence>
<dbReference type="PANTHER" id="PTHR19384">
    <property type="entry name" value="NITRIC OXIDE SYNTHASE-RELATED"/>
    <property type="match status" value="1"/>
</dbReference>
<gene>
    <name evidence="10" type="ORF">CDV36_003029</name>
</gene>
<dbReference type="Pfam" id="PF00175">
    <property type="entry name" value="NAD_binding_1"/>
    <property type="match status" value="1"/>
</dbReference>
<evidence type="ECO:0000256" key="2">
    <source>
        <dbReference type="ARBA" id="ARBA00001974"/>
    </source>
</evidence>
<proteinExistence type="predicted"/>
<evidence type="ECO:0008006" key="12">
    <source>
        <dbReference type="Google" id="ProtNLM"/>
    </source>
</evidence>
<keyword evidence="3" id="KW-0285">Flavoprotein</keyword>
<dbReference type="InterPro" id="IPR001094">
    <property type="entry name" value="Flavdoxin-like"/>
</dbReference>
<evidence type="ECO:0000256" key="6">
    <source>
        <dbReference type="ARBA" id="ARBA00022857"/>
    </source>
</evidence>